<gene>
    <name evidence="2" type="ORF">CC86DRAFT_401458</name>
</gene>
<evidence type="ECO:0000313" key="3">
    <source>
        <dbReference type="Proteomes" id="UP000799424"/>
    </source>
</evidence>
<evidence type="ECO:0000313" key="2">
    <source>
        <dbReference type="EMBL" id="KAF2832712.1"/>
    </source>
</evidence>
<reference evidence="2" key="1">
    <citation type="journal article" date="2020" name="Stud. Mycol.">
        <title>101 Dothideomycetes genomes: a test case for predicting lifestyles and emergence of pathogens.</title>
        <authorList>
            <person name="Haridas S."/>
            <person name="Albert R."/>
            <person name="Binder M."/>
            <person name="Bloem J."/>
            <person name="Labutti K."/>
            <person name="Salamov A."/>
            <person name="Andreopoulos B."/>
            <person name="Baker S."/>
            <person name="Barry K."/>
            <person name="Bills G."/>
            <person name="Bluhm B."/>
            <person name="Cannon C."/>
            <person name="Castanera R."/>
            <person name="Culley D."/>
            <person name="Daum C."/>
            <person name="Ezra D."/>
            <person name="Gonzalez J."/>
            <person name="Henrissat B."/>
            <person name="Kuo A."/>
            <person name="Liang C."/>
            <person name="Lipzen A."/>
            <person name="Lutzoni F."/>
            <person name="Magnuson J."/>
            <person name="Mondo S."/>
            <person name="Nolan M."/>
            <person name="Ohm R."/>
            <person name="Pangilinan J."/>
            <person name="Park H.-J."/>
            <person name="Ramirez L."/>
            <person name="Alfaro M."/>
            <person name="Sun H."/>
            <person name="Tritt A."/>
            <person name="Yoshinaga Y."/>
            <person name="Zwiers L.-H."/>
            <person name="Turgeon B."/>
            <person name="Goodwin S."/>
            <person name="Spatafora J."/>
            <person name="Crous P."/>
            <person name="Grigoriev I."/>
        </authorList>
    </citation>
    <scope>NUCLEOTIDE SEQUENCE</scope>
    <source>
        <strain evidence="2">CBS 113818</strain>
    </source>
</reference>
<evidence type="ECO:0008006" key="4">
    <source>
        <dbReference type="Google" id="ProtNLM"/>
    </source>
</evidence>
<dbReference type="Proteomes" id="UP000799424">
    <property type="component" value="Unassembled WGS sequence"/>
</dbReference>
<organism evidence="2 3">
    <name type="scientific">Ophiobolus disseminans</name>
    <dbReference type="NCBI Taxonomy" id="1469910"/>
    <lineage>
        <taxon>Eukaryota</taxon>
        <taxon>Fungi</taxon>
        <taxon>Dikarya</taxon>
        <taxon>Ascomycota</taxon>
        <taxon>Pezizomycotina</taxon>
        <taxon>Dothideomycetes</taxon>
        <taxon>Pleosporomycetidae</taxon>
        <taxon>Pleosporales</taxon>
        <taxon>Pleosporineae</taxon>
        <taxon>Phaeosphaeriaceae</taxon>
        <taxon>Ophiobolus</taxon>
    </lineage>
</organism>
<dbReference type="AlphaFoldDB" id="A0A6A7AHE4"/>
<keyword evidence="1" id="KW-0732">Signal</keyword>
<feature type="chain" id="PRO_5025360835" description="Concanavalin A-like lectin/glucanase" evidence="1">
    <location>
        <begin position="20"/>
        <end position="146"/>
    </location>
</feature>
<dbReference type="EMBL" id="MU006217">
    <property type="protein sequence ID" value="KAF2832712.1"/>
    <property type="molecule type" value="Genomic_DNA"/>
</dbReference>
<protein>
    <recommendedName>
        <fullName evidence="4">Concanavalin A-like lectin/glucanase</fullName>
    </recommendedName>
</protein>
<proteinExistence type="predicted"/>
<evidence type="ECO:0000256" key="1">
    <source>
        <dbReference type="SAM" id="SignalP"/>
    </source>
</evidence>
<feature type="signal peptide" evidence="1">
    <location>
        <begin position="1"/>
        <end position="19"/>
    </location>
</feature>
<accession>A0A6A7AHE4</accession>
<keyword evidence="3" id="KW-1185">Reference proteome</keyword>
<name>A0A6A7AHE4_9PLEO</name>
<sequence length="146" mass="16873">MKTLATLIAVCASTLAVPAEPVAGDKSGLQNYCQTTIMLQEPLPRIDKDPRTWLQLDMWDKDKWMNNPLYHPRWSNREPYDEWQRLGTGEKLGLNLINLTQGNNSMEISWEMTADIDTDYLVFKYKSANGNIWTQFKDTENNIDDT</sequence>